<keyword evidence="3" id="KW-1185">Reference proteome</keyword>
<dbReference type="EMBL" id="JH159153">
    <property type="protein sequence ID" value="EGZ21656.1"/>
    <property type="molecule type" value="Genomic_DNA"/>
</dbReference>
<evidence type="ECO:0000313" key="2">
    <source>
        <dbReference type="EMBL" id="EGZ21656.1"/>
    </source>
</evidence>
<dbReference type="AlphaFoldDB" id="G4Z5H8"/>
<accession>G4Z5H8</accession>
<reference evidence="2 3" key="1">
    <citation type="journal article" date="2006" name="Science">
        <title>Phytophthora genome sequences uncover evolutionary origins and mechanisms of pathogenesis.</title>
        <authorList>
            <person name="Tyler B.M."/>
            <person name="Tripathy S."/>
            <person name="Zhang X."/>
            <person name="Dehal P."/>
            <person name="Jiang R.H."/>
            <person name="Aerts A."/>
            <person name="Arredondo F.D."/>
            <person name="Baxter L."/>
            <person name="Bensasson D."/>
            <person name="Beynon J.L."/>
            <person name="Chapman J."/>
            <person name="Damasceno C.M."/>
            <person name="Dorrance A.E."/>
            <person name="Dou D."/>
            <person name="Dickerman A.W."/>
            <person name="Dubchak I.L."/>
            <person name="Garbelotto M."/>
            <person name="Gijzen M."/>
            <person name="Gordon S.G."/>
            <person name="Govers F."/>
            <person name="Grunwald N.J."/>
            <person name="Huang W."/>
            <person name="Ivors K.L."/>
            <person name="Jones R.W."/>
            <person name="Kamoun S."/>
            <person name="Krampis K."/>
            <person name="Lamour K.H."/>
            <person name="Lee M.K."/>
            <person name="McDonald W.H."/>
            <person name="Medina M."/>
            <person name="Meijer H.J."/>
            <person name="Nordberg E.K."/>
            <person name="Maclean D.J."/>
            <person name="Ospina-Giraldo M.D."/>
            <person name="Morris P.F."/>
            <person name="Phuntumart V."/>
            <person name="Putnam N.H."/>
            <person name="Rash S."/>
            <person name="Rose J.K."/>
            <person name="Sakihama Y."/>
            <person name="Salamov A.A."/>
            <person name="Savidor A."/>
            <person name="Scheuring C.F."/>
            <person name="Smith B.M."/>
            <person name="Sobral B.W."/>
            <person name="Terry A."/>
            <person name="Torto-Alalibo T.A."/>
            <person name="Win J."/>
            <person name="Xu Z."/>
            <person name="Zhang H."/>
            <person name="Grigoriev I.V."/>
            <person name="Rokhsar D.S."/>
            <person name="Boore J.L."/>
        </authorList>
    </citation>
    <scope>NUCLEOTIDE SEQUENCE [LARGE SCALE GENOMIC DNA]</scope>
    <source>
        <strain evidence="2 3">P6497</strain>
    </source>
</reference>
<feature type="chain" id="PRO_5003471900" description="RxLR effector protein" evidence="1">
    <location>
        <begin position="19"/>
        <end position="125"/>
    </location>
</feature>
<dbReference type="Proteomes" id="UP000002640">
    <property type="component" value="Unassembled WGS sequence"/>
</dbReference>
<dbReference type="RefSeq" id="XP_009524373.1">
    <property type="nucleotide sequence ID" value="XM_009526078.1"/>
</dbReference>
<feature type="non-terminal residue" evidence="2">
    <location>
        <position position="125"/>
    </location>
</feature>
<proteinExistence type="predicted"/>
<dbReference type="KEGG" id="psoj:PHYSODRAFT_265350"/>
<dbReference type="InParanoid" id="G4Z5H8"/>
<feature type="signal peptide" evidence="1">
    <location>
        <begin position="1"/>
        <end position="18"/>
    </location>
</feature>
<evidence type="ECO:0008006" key="4">
    <source>
        <dbReference type="Google" id="ProtNLM"/>
    </source>
</evidence>
<gene>
    <name evidence="2" type="ORF">PHYSODRAFT_265350</name>
</gene>
<organism evidence="2 3">
    <name type="scientific">Phytophthora sojae (strain P6497)</name>
    <name type="common">Soybean stem and root rot agent</name>
    <name type="synonym">Phytophthora megasperma f. sp. glycines</name>
    <dbReference type="NCBI Taxonomy" id="1094619"/>
    <lineage>
        <taxon>Eukaryota</taxon>
        <taxon>Sar</taxon>
        <taxon>Stramenopiles</taxon>
        <taxon>Oomycota</taxon>
        <taxon>Peronosporomycetes</taxon>
        <taxon>Peronosporales</taxon>
        <taxon>Peronosporaceae</taxon>
        <taxon>Phytophthora</taxon>
    </lineage>
</organism>
<sequence length="125" mass="13600">ALVVLVLVVAGCRGLADAEDTDKLTTDQILNTVVGGAATRSLRKWHQDRKAEERELGSKIRAILRGNRTPKTPTLKISKKNPLVESLDRNPTIKSLANNSRNEIALTKENVTKIATTVDQALSTS</sequence>
<protein>
    <recommendedName>
        <fullName evidence="4">RxLR effector protein</fullName>
    </recommendedName>
</protein>
<dbReference type="GeneID" id="20639652"/>
<name>G4Z5H8_PHYSP</name>
<evidence type="ECO:0000256" key="1">
    <source>
        <dbReference type="SAM" id="SignalP"/>
    </source>
</evidence>
<feature type="non-terminal residue" evidence="2">
    <location>
        <position position="1"/>
    </location>
</feature>
<keyword evidence="1" id="KW-0732">Signal</keyword>
<evidence type="ECO:0000313" key="3">
    <source>
        <dbReference type="Proteomes" id="UP000002640"/>
    </source>
</evidence>